<protein>
    <submittedName>
        <fullName evidence="2">SEC-C motif-containing protein</fullName>
    </submittedName>
</protein>
<dbReference type="EMBL" id="PVNA01000003">
    <property type="protein sequence ID" value="PRX13500.1"/>
    <property type="molecule type" value="Genomic_DNA"/>
</dbReference>
<dbReference type="AlphaFoldDB" id="A0A084JZT1"/>
<comment type="caution">
    <text evidence="1">The sequence shown here is derived from an EMBL/GenBank/DDBJ whole genome shotgun (WGS) entry which is preliminary data.</text>
</comment>
<evidence type="ECO:0000313" key="2">
    <source>
        <dbReference type="EMBL" id="PRX13500.1"/>
    </source>
</evidence>
<keyword evidence="4" id="KW-1185">Reference proteome</keyword>
<dbReference type="Gene3D" id="3.10.450.50">
    <property type="match status" value="1"/>
</dbReference>
<dbReference type="Proteomes" id="UP000028531">
    <property type="component" value="Unassembled WGS sequence"/>
</dbReference>
<organism evidence="1 3">
    <name type="scientific">Nonlabens ulvanivorans</name>
    <name type="common">Persicivirga ulvanivorans</name>
    <dbReference type="NCBI Taxonomy" id="906888"/>
    <lineage>
        <taxon>Bacteria</taxon>
        <taxon>Pseudomonadati</taxon>
        <taxon>Bacteroidota</taxon>
        <taxon>Flavobacteriia</taxon>
        <taxon>Flavobacteriales</taxon>
        <taxon>Flavobacteriaceae</taxon>
        <taxon>Nonlabens</taxon>
    </lineage>
</organism>
<dbReference type="Proteomes" id="UP000239997">
    <property type="component" value="Unassembled WGS sequence"/>
</dbReference>
<reference evidence="2 4" key="2">
    <citation type="submission" date="2018-03" db="EMBL/GenBank/DDBJ databases">
        <title>Genomic Encyclopedia of Archaeal and Bacterial Type Strains, Phase II (KMG-II): from individual species to whole genera.</title>
        <authorList>
            <person name="Goeker M."/>
        </authorList>
    </citation>
    <scope>NUCLEOTIDE SEQUENCE [LARGE SCALE GENOMIC DNA]</scope>
    <source>
        <strain evidence="2 4">DSM 22727</strain>
    </source>
</reference>
<dbReference type="SUPFAM" id="SSF103642">
    <property type="entry name" value="Sec-C motif"/>
    <property type="match status" value="1"/>
</dbReference>
<sequence length="1264" mass="146875">MGNKIGRNDKCPCGSGKKYKKCCIGKISTVKIPRPTNAHPLSKFNINFLIDVFSSSFLFPNNHGKNIRLELLMRESLLHGKKDNGSANIIELIKVLNTYYAHHHFEDPPVNPFTKIITFFGGDYLILPGISEGGDFILSNILGAIFHTKNKLPNTFKSLVTQLSLLMLNISDKAIRDVGLERYLEADIVNNEISVFKKEEAIDYINAISIVEDDFLKLCEIYKIEKEIINLILLGIQEEDLTTVEESKNPVIGKPILKVNGGYKIISLGNFHIALLHAIIEMSISQNCLKELITIYTSIIWNNINVHLGYSDYIRLEKYKPIDNSGLDIYEEFYRIDRDKIVYVSMQYDDGSNYDITKPFGSQGKNKNASRIEKHIDQVIESLQTQFPDDKILSIQIFAGLGREYYRTYKKYDSVEVLAFPAYYFDLIMNTREYEALDFWYYSQAKKRFVEKTRFSSFTDEIDLYSMYKDLDNSFYMNDDAQPDMMWVQLGYAKKFIQKVYEDEDAHSISRRDDKGRVYKTPCIRIKGQENLYYSPADLGKRLTKVITGYKQPIWVESLDNLSKVPIESKGIYIEFLDAISYWIWQITEYLSIALENIDYQPITINFDFKEKLKFHEIEFKFDREEGIENDFEISVTGTTITIIIPHKILPYLYGEDNLGEQILVRKILEGFNMLSKNKINKGILTQDSINEIIENVVNIPHKKKIYLLNTNNNLLLDPRGTSSVRYIQEYNINKNLDKLIPKLIKHKIITNKTVDIEDKNNFIKKMSSKIFLPELINEIEKYDSHFLLEHFIRLNESLIYNRNRKILNTPTMIACFISKEKQIDDLNESFQDIDRTTLSIRCLIEHIAACPGNGNLLPSQEDIDNLLAKMDQIISWGMIGDQINYDLDDIKINVLKSGRIGTDKKLSEQVFKPFRLSKSSENVSDAINTYKNNYKDLPEDDGKEIFTKKTEEAFISEYGVNLTQLIQFSQVLSGICFFKDPSCSILYEDDLIYEIQKLLPELSKEKIITSLNHFSLSKRKHIMDLPDGMETYDVFPWRFNRRLSLNQKPLVKVFDTEKKENKYYVGPRQLIKSERFLLYLFYSGKLRTKPEGKLNKLIGKNLDKKGEAFTNEVHHYFNDTIQNSIIDKEVEINTKSQLKHSKDIGDIDVLVINKESKKIYLLECKNTEAAKNIKQLVEEVNNLFGSESKKGWIKKHNERYEWIIANKDLLGAKYNIDLKEFDVIPIILTSEQLATEFLKKEELPFKLVSFYNVKEKLFSAFED</sequence>
<dbReference type="EMBL" id="JPJI01000005">
    <property type="protein sequence ID" value="KEZ94465.1"/>
    <property type="molecule type" value="Genomic_DNA"/>
</dbReference>
<reference evidence="1 3" key="1">
    <citation type="submission" date="2014-07" db="EMBL/GenBank/DDBJ databases">
        <title>Draft genome sequence of Nonlabens ulvanivorans, an ulvan degrading bacterium.</title>
        <authorList>
            <person name="Kopel M."/>
            <person name="Helbert W."/>
            <person name="Henrissat B."/>
            <person name="Doniger T."/>
            <person name="Banin E."/>
        </authorList>
    </citation>
    <scope>NUCLEOTIDE SEQUENCE [LARGE SCALE GENOMIC DNA]</scope>
    <source>
        <strain evidence="1 3">PLR</strain>
    </source>
</reference>
<accession>A0A084JZT1</accession>
<dbReference type="Pfam" id="PF02810">
    <property type="entry name" value="SEC-C"/>
    <property type="match status" value="1"/>
</dbReference>
<dbReference type="InterPro" id="IPR004027">
    <property type="entry name" value="SEC_C_motif"/>
</dbReference>
<evidence type="ECO:0000313" key="1">
    <source>
        <dbReference type="EMBL" id="KEZ94465.1"/>
    </source>
</evidence>
<name>A0A084JZT1_NONUL</name>
<gene>
    <name evidence="1" type="ORF">IL45_00870</name>
    <name evidence="2" type="ORF">LY02_01743</name>
</gene>
<evidence type="ECO:0000313" key="4">
    <source>
        <dbReference type="Proteomes" id="UP000239997"/>
    </source>
</evidence>
<proteinExistence type="predicted"/>
<dbReference type="RefSeq" id="WP_051788594.1">
    <property type="nucleotide sequence ID" value="NZ_JPJI01000005.1"/>
</dbReference>
<evidence type="ECO:0000313" key="3">
    <source>
        <dbReference type="Proteomes" id="UP000028531"/>
    </source>
</evidence>